<evidence type="ECO:0000313" key="1">
    <source>
        <dbReference type="EMBL" id="DAF87479.1"/>
    </source>
</evidence>
<organism evidence="1">
    <name type="scientific">Siphoviridae sp. ctnPP24</name>
    <dbReference type="NCBI Taxonomy" id="2825662"/>
    <lineage>
        <taxon>Viruses</taxon>
        <taxon>Duplodnaviria</taxon>
        <taxon>Heunggongvirae</taxon>
        <taxon>Uroviricota</taxon>
        <taxon>Caudoviricetes</taxon>
    </lineage>
</organism>
<protein>
    <submittedName>
        <fullName evidence="1">Uncharacterized protein</fullName>
    </submittedName>
</protein>
<dbReference type="EMBL" id="BK015962">
    <property type="protein sequence ID" value="DAF87479.1"/>
    <property type="molecule type" value="Genomic_DNA"/>
</dbReference>
<accession>A0A8S5TZ74</accession>
<proteinExistence type="predicted"/>
<name>A0A8S5TZ74_9CAUD</name>
<reference evidence="1" key="1">
    <citation type="journal article" date="2021" name="Proc. Natl. Acad. Sci. U.S.A.">
        <title>A Catalog of Tens of Thousands of Viruses from Human Metagenomes Reveals Hidden Associations with Chronic Diseases.</title>
        <authorList>
            <person name="Tisza M.J."/>
            <person name="Buck C.B."/>
        </authorList>
    </citation>
    <scope>NUCLEOTIDE SEQUENCE</scope>
    <source>
        <strain evidence="1">CtnPP24</strain>
    </source>
</reference>
<sequence length="736" mass="82049">MKQRFSQGGNFTEVWYHEYCLISTKNKNHPDNGKVFRRGLDYQNPQTAGSIFVGQIVGPSSGTPFFQVDTIDNVEKISTKTLEENTYRRYPISQNVDGTVVTNWKQDVNGDWYDAGGTLKKDFKFNVQNRTLVPGKDGTSFNDDIEYTWVNIRKDDEDADSWFYVGMKFPYTVIDYKAHAVSQYDAAGNIKKDADMTSISRIDDASHPFWEYWDMGIPKGLKGDTLRNLKVIEMTEELRSKVYATNNIVIDSTTGLAIVGKSGYPNMDDDIAKNRQIVVYELYIYDKRINPDPILIYLGDFNIIKNIILDDKGTLTVSYTHNDNTVFEKKIKWVTGVALSTGDGAEGGHFEMTFNNDSPAYTTDLTWVKGLEIQSNGDVIGTFAGTNGGTLSNDGRNKVGHIRWISSVTLDENTGHFVCSFNDGTASVDKRLTWVKDITINQSNGNITINTTTGDKLSPAKLKLLTAARVNEIGETTLIFNTGETIALKTTDGGENYKVTTVKSIYMGTGISDDKSIYVKYNSSPDPVKVSDPINSIERLVVRPADWHLFVLYSDPSHRVNVATDGWISNNDAMKYDTSIPDYGVDVYWKDLGTIKDQAGILIGFNVTKSQLTAAGFTDADIVTYLNREFPFGLTGAQNQPGGQSNLGKIITYQPQDDAKSDKEFYAFDYNLSTWYYLGKIADTGMRDVKLMDESAASYENLKTLTAEGLAFLQNSVTISDSAIPSYWSSTYKFGA</sequence>